<keyword evidence="4" id="KW-1185">Reference proteome</keyword>
<dbReference type="Gene3D" id="1.10.260.40">
    <property type="entry name" value="lambda repressor-like DNA-binding domains"/>
    <property type="match status" value="1"/>
</dbReference>
<dbReference type="Proteomes" id="UP001230220">
    <property type="component" value="Unassembled WGS sequence"/>
</dbReference>
<dbReference type="InterPro" id="IPR014710">
    <property type="entry name" value="RmlC-like_jellyroll"/>
</dbReference>
<dbReference type="RefSeq" id="WP_307410374.1">
    <property type="nucleotide sequence ID" value="NZ_JAUSUR010000007.1"/>
</dbReference>
<dbReference type="SUPFAM" id="SSF47413">
    <property type="entry name" value="lambda repressor-like DNA-binding domains"/>
    <property type="match status" value="1"/>
</dbReference>
<dbReference type="Gene3D" id="2.60.120.10">
    <property type="entry name" value="Jelly Rolls"/>
    <property type="match status" value="1"/>
</dbReference>
<evidence type="ECO:0000259" key="2">
    <source>
        <dbReference type="PROSITE" id="PS50943"/>
    </source>
</evidence>
<dbReference type="InterPro" id="IPR010982">
    <property type="entry name" value="Lambda_DNA-bd_dom_sf"/>
</dbReference>
<comment type="caution">
    <text evidence="3">The sequence shown here is derived from an EMBL/GenBank/DDBJ whole genome shotgun (WGS) entry which is preliminary data.</text>
</comment>
<evidence type="ECO:0000256" key="1">
    <source>
        <dbReference type="ARBA" id="ARBA00023125"/>
    </source>
</evidence>
<sequence>MNIGLKIKELRMKNNLTLEELAIRSELTKGFLSQLERNLTSPSIATLDDILEVLGTNLSDFFKEDKNNKFIFREEDYYINEKDGATTKFIVPNAQKNDMEPILLTLAPNSESQVVEPHDGEEFGYVLEGVVELTNGGRKDIMHKGETFYLNGRHTHYLKNTGDHKAEILWIISPPNF</sequence>
<name>A0ABU0E727_9FIRM</name>
<dbReference type="SMART" id="SM00530">
    <property type="entry name" value="HTH_XRE"/>
    <property type="match status" value="1"/>
</dbReference>
<dbReference type="InterPro" id="IPR001387">
    <property type="entry name" value="Cro/C1-type_HTH"/>
</dbReference>
<dbReference type="PROSITE" id="PS50943">
    <property type="entry name" value="HTH_CROC1"/>
    <property type="match status" value="1"/>
</dbReference>
<dbReference type="PANTHER" id="PTHR46797">
    <property type="entry name" value="HTH-TYPE TRANSCRIPTIONAL REGULATOR"/>
    <property type="match status" value="1"/>
</dbReference>
<dbReference type="EMBL" id="JAUSUR010000007">
    <property type="protein sequence ID" value="MDQ0362610.1"/>
    <property type="molecule type" value="Genomic_DNA"/>
</dbReference>
<accession>A0ABU0E727</accession>
<dbReference type="Pfam" id="PF07883">
    <property type="entry name" value="Cupin_2"/>
    <property type="match status" value="1"/>
</dbReference>
<dbReference type="SUPFAM" id="SSF51182">
    <property type="entry name" value="RmlC-like cupins"/>
    <property type="match status" value="1"/>
</dbReference>
<keyword evidence="1" id="KW-0238">DNA-binding</keyword>
<gene>
    <name evidence="3" type="ORF">J2S15_003364</name>
</gene>
<feature type="domain" description="HTH cro/C1-type" evidence="2">
    <location>
        <begin position="7"/>
        <end position="61"/>
    </location>
</feature>
<dbReference type="Pfam" id="PF01381">
    <property type="entry name" value="HTH_3"/>
    <property type="match status" value="1"/>
</dbReference>
<dbReference type="PANTHER" id="PTHR46797:SF2">
    <property type="entry name" value="TRANSCRIPTIONAL REGULATOR"/>
    <property type="match status" value="1"/>
</dbReference>
<dbReference type="InterPro" id="IPR050807">
    <property type="entry name" value="TransReg_Diox_bact_type"/>
</dbReference>
<proteinExistence type="predicted"/>
<dbReference type="CDD" id="cd00093">
    <property type="entry name" value="HTH_XRE"/>
    <property type="match status" value="1"/>
</dbReference>
<evidence type="ECO:0000313" key="3">
    <source>
        <dbReference type="EMBL" id="MDQ0362610.1"/>
    </source>
</evidence>
<evidence type="ECO:0000313" key="4">
    <source>
        <dbReference type="Proteomes" id="UP001230220"/>
    </source>
</evidence>
<dbReference type="InterPro" id="IPR011051">
    <property type="entry name" value="RmlC_Cupin_sf"/>
</dbReference>
<dbReference type="CDD" id="cd02209">
    <property type="entry name" value="cupin_XRE_C"/>
    <property type="match status" value="1"/>
</dbReference>
<dbReference type="InterPro" id="IPR013096">
    <property type="entry name" value="Cupin_2"/>
</dbReference>
<organism evidence="3 4">
    <name type="scientific">Breznakia pachnodae</name>
    <dbReference type="NCBI Taxonomy" id="265178"/>
    <lineage>
        <taxon>Bacteria</taxon>
        <taxon>Bacillati</taxon>
        <taxon>Bacillota</taxon>
        <taxon>Erysipelotrichia</taxon>
        <taxon>Erysipelotrichales</taxon>
        <taxon>Erysipelotrichaceae</taxon>
        <taxon>Breznakia</taxon>
    </lineage>
</organism>
<reference evidence="3 4" key="1">
    <citation type="submission" date="2023-07" db="EMBL/GenBank/DDBJ databases">
        <title>Genomic Encyclopedia of Type Strains, Phase IV (KMG-IV): sequencing the most valuable type-strain genomes for metagenomic binning, comparative biology and taxonomic classification.</title>
        <authorList>
            <person name="Goeker M."/>
        </authorList>
    </citation>
    <scope>NUCLEOTIDE SEQUENCE [LARGE SCALE GENOMIC DNA]</scope>
    <source>
        <strain evidence="3 4">DSM 16784</strain>
    </source>
</reference>
<protein>
    <submittedName>
        <fullName evidence="3">Transcriptional regulator with XRE-family HTH domain</fullName>
    </submittedName>
</protein>